<sequence length="55" mass="6199">TCSKTNHRQKTEDHVVPPASSLVVPRSEHAPRRRLPPPRPHQDSHPPNPTASQHE</sequence>
<dbReference type="Proteomes" id="UP000015105">
    <property type="component" value="Chromosome 2D"/>
</dbReference>
<accession>A0A453CTS2</accession>
<evidence type="ECO:0000256" key="1">
    <source>
        <dbReference type="SAM" id="MobiDB-lite"/>
    </source>
</evidence>
<reference evidence="2" key="3">
    <citation type="journal article" date="2017" name="Nature">
        <title>Genome sequence of the progenitor of the wheat D genome Aegilops tauschii.</title>
        <authorList>
            <person name="Luo M.C."/>
            <person name="Gu Y.Q."/>
            <person name="Puiu D."/>
            <person name="Wang H."/>
            <person name="Twardziok S.O."/>
            <person name="Deal K.R."/>
            <person name="Huo N."/>
            <person name="Zhu T."/>
            <person name="Wang L."/>
            <person name="Wang Y."/>
            <person name="McGuire P.E."/>
            <person name="Liu S."/>
            <person name="Long H."/>
            <person name="Ramasamy R.K."/>
            <person name="Rodriguez J.C."/>
            <person name="Van S.L."/>
            <person name="Yuan L."/>
            <person name="Wang Z."/>
            <person name="Xia Z."/>
            <person name="Xiao L."/>
            <person name="Anderson O.D."/>
            <person name="Ouyang S."/>
            <person name="Liang Y."/>
            <person name="Zimin A.V."/>
            <person name="Pertea G."/>
            <person name="Qi P."/>
            <person name="Bennetzen J.L."/>
            <person name="Dai X."/>
            <person name="Dawson M.W."/>
            <person name="Muller H.G."/>
            <person name="Kugler K."/>
            <person name="Rivarola-Duarte L."/>
            <person name="Spannagl M."/>
            <person name="Mayer K.F.X."/>
            <person name="Lu F.H."/>
            <person name="Bevan M.W."/>
            <person name="Leroy P."/>
            <person name="Li P."/>
            <person name="You F.M."/>
            <person name="Sun Q."/>
            <person name="Liu Z."/>
            <person name="Lyons E."/>
            <person name="Wicker T."/>
            <person name="Salzberg S.L."/>
            <person name="Devos K.M."/>
            <person name="Dvorak J."/>
        </authorList>
    </citation>
    <scope>NUCLEOTIDE SEQUENCE [LARGE SCALE GENOMIC DNA]</scope>
    <source>
        <strain evidence="2">cv. AL8/78</strain>
    </source>
</reference>
<organism evidence="2 3">
    <name type="scientific">Aegilops tauschii subsp. strangulata</name>
    <name type="common">Goatgrass</name>
    <dbReference type="NCBI Taxonomy" id="200361"/>
    <lineage>
        <taxon>Eukaryota</taxon>
        <taxon>Viridiplantae</taxon>
        <taxon>Streptophyta</taxon>
        <taxon>Embryophyta</taxon>
        <taxon>Tracheophyta</taxon>
        <taxon>Spermatophyta</taxon>
        <taxon>Magnoliopsida</taxon>
        <taxon>Liliopsida</taxon>
        <taxon>Poales</taxon>
        <taxon>Poaceae</taxon>
        <taxon>BOP clade</taxon>
        <taxon>Pooideae</taxon>
        <taxon>Triticodae</taxon>
        <taxon>Triticeae</taxon>
        <taxon>Triticinae</taxon>
        <taxon>Aegilops</taxon>
    </lineage>
</organism>
<feature type="region of interest" description="Disordered" evidence="1">
    <location>
        <begin position="1"/>
        <end position="55"/>
    </location>
</feature>
<dbReference type="EnsemblPlants" id="AET2Gv20957300.2">
    <property type="protein sequence ID" value="AET2Gv20957300.2"/>
    <property type="gene ID" value="AET2Gv20957300"/>
</dbReference>
<proteinExistence type="predicted"/>
<evidence type="ECO:0000313" key="3">
    <source>
        <dbReference type="Proteomes" id="UP000015105"/>
    </source>
</evidence>
<reference evidence="2" key="5">
    <citation type="journal article" date="2021" name="G3 (Bethesda)">
        <title>Aegilops tauschii genome assembly Aet v5.0 features greater sequence contiguity and improved annotation.</title>
        <authorList>
            <person name="Wang L."/>
            <person name="Zhu T."/>
            <person name="Rodriguez J.C."/>
            <person name="Deal K.R."/>
            <person name="Dubcovsky J."/>
            <person name="McGuire P.E."/>
            <person name="Lux T."/>
            <person name="Spannagl M."/>
            <person name="Mayer K.F.X."/>
            <person name="Baldrich P."/>
            <person name="Meyers B.C."/>
            <person name="Huo N."/>
            <person name="Gu Y.Q."/>
            <person name="Zhou H."/>
            <person name="Devos K.M."/>
            <person name="Bennetzen J.L."/>
            <person name="Unver T."/>
            <person name="Budak H."/>
            <person name="Gulick P.J."/>
            <person name="Galiba G."/>
            <person name="Kalapos B."/>
            <person name="Nelson D.R."/>
            <person name="Li P."/>
            <person name="You F.M."/>
            <person name="Luo M.C."/>
            <person name="Dvorak J."/>
        </authorList>
    </citation>
    <scope>NUCLEOTIDE SEQUENCE [LARGE SCALE GENOMIC DNA]</scope>
    <source>
        <strain evidence="2">cv. AL8/78</strain>
    </source>
</reference>
<reference evidence="3" key="1">
    <citation type="journal article" date="2014" name="Science">
        <title>Ancient hybridizations among the ancestral genomes of bread wheat.</title>
        <authorList>
            <consortium name="International Wheat Genome Sequencing Consortium,"/>
            <person name="Marcussen T."/>
            <person name="Sandve S.R."/>
            <person name="Heier L."/>
            <person name="Spannagl M."/>
            <person name="Pfeifer M."/>
            <person name="Jakobsen K.S."/>
            <person name="Wulff B.B."/>
            <person name="Steuernagel B."/>
            <person name="Mayer K.F."/>
            <person name="Olsen O.A."/>
        </authorList>
    </citation>
    <scope>NUCLEOTIDE SEQUENCE [LARGE SCALE GENOMIC DNA]</scope>
    <source>
        <strain evidence="3">cv. AL8/78</strain>
    </source>
</reference>
<keyword evidence="3" id="KW-1185">Reference proteome</keyword>
<dbReference type="Gramene" id="AET2Gv20957300.2">
    <property type="protein sequence ID" value="AET2Gv20957300.2"/>
    <property type="gene ID" value="AET2Gv20957300"/>
</dbReference>
<protein>
    <submittedName>
        <fullName evidence="2">Uncharacterized protein</fullName>
    </submittedName>
</protein>
<reference evidence="3" key="2">
    <citation type="journal article" date="2017" name="Nat. Plants">
        <title>The Aegilops tauschii genome reveals multiple impacts of transposons.</title>
        <authorList>
            <person name="Zhao G."/>
            <person name="Zou C."/>
            <person name="Li K."/>
            <person name="Wang K."/>
            <person name="Li T."/>
            <person name="Gao L."/>
            <person name="Zhang X."/>
            <person name="Wang H."/>
            <person name="Yang Z."/>
            <person name="Liu X."/>
            <person name="Jiang W."/>
            <person name="Mao L."/>
            <person name="Kong X."/>
            <person name="Jiao Y."/>
            <person name="Jia J."/>
        </authorList>
    </citation>
    <scope>NUCLEOTIDE SEQUENCE [LARGE SCALE GENOMIC DNA]</scope>
    <source>
        <strain evidence="3">cv. AL8/78</strain>
    </source>
</reference>
<dbReference type="AlphaFoldDB" id="A0A453CTS2"/>
<evidence type="ECO:0000313" key="2">
    <source>
        <dbReference type="EnsemblPlants" id="AET2Gv20957300.2"/>
    </source>
</evidence>
<reference evidence="2" key="4">
    <citation type="submission" date="2019-03" db="UniProtKB">
        <authorList>
            <consortium name="EnsemblPlants"/>
        </authorList>
    </citation>
    <scope>IDENTIFICATION</scope>
</reference>
<name>A0A453CTS2_AEGTS</name>